<name>A0AAD6G3X7_9EURO</name>
<dbReference type="RefSeq" id="XP_056767018.1">
    <property type="nucleotide sequence ID" value="XM_056908400.1"/>
</dbReference>
<evidence type="ECO:0000256" key="1">
    <source>
        <dbReference type="SAM" id="SignalP"/>
    </source>
</evidence>
<keyword evidence="1" id="KW-0732">Signal</keyword>
<dbReference type="Proteomes" id="UP001213681">
    <property type="component" value="Unassembled WGS sequence"/>
</dbReference>
<reference evidence="2" key="1">
    <citation type="submission" date="2022-12" db="EMBL/GenBank/DDBJ databases">
        <authorList>
            <person name="Petersen C."/>
        </authorList>
    </citation>
    <scope>NUCLEOTIDE SEQUENCE</scope>
    <source>
        <strain evidence="2">IBT 16125</strain>
    </source>
</reference>
<dbReference type="AlphaFoldDB" id="A0AAD6G3X7"/>
<comment type="caution">
    <text evidence="2">The sequence shown here is derived from an EMBL/GenBank/DDBJ whole genome shotgun (WGS) entry which is preliminary data.</text>
</comment>
<reference evidence="2" key="2">
    <citation type="journal article" date="2023" name="IMA Fungus">
        <title>Comparative genomic study of the Penicillium genus elucidates a diverse pangenome and 15 lateral gene transfer events.</title>
        <authorList>
            <person name="Petersen C."/>
            <person name="Sorensen T."/>
            <person name="Nielsen M.R."/>
            <person name="Sondergaard T.E."/>
            <person name="Sorensen J.L."/>
            <person name="Fitzpatrick D.A."/>
            <person name="Frisvad J.C."/>
            <person name="Nielsen K.L."/>
        </authorList>
    </citation>
    <scope>NUCLEOTIDE SEQUENCE</scope>
    <source>
        <strain evidence="2">IBT 16125</strain>
    </source>
</reference>
<organism evidence="2 3">
    <name type="scientific">Penicillium daleae</name>
    <dbReference type="NCBI Taxonomy" id="63821"/>
    <lineage>
        <taxon>Eukaryota</taxon>
        <taxon>Fungi</taxon>
        <taxon>Dikarya</taxon>
        <taxon>Ascomycota</taxon>
        <taxon>Pezizomycotina</taxon>
        <taxon>Eurotiomycetes</taxon>
        <taxon>Eurotiomycetidae</taxon>
        <taxon>Eurotiales</taxon>
        <taxon>Aspergillaceae</taxon>
        <taxon>Penicillium</taxon>
    </lineage>
</organism>
<dbReference type="EMBL" id="JAPVEA010000005">
    <property type="protein sequence ID" value="KAJ5454062.1"/>
    <property type="molecule type" value="Genomic_DNA"/>
</dbReference>
<evidence type="ECO:0000313" key="2">
    <source>
        <dbReference type="EMBL" id="KAJ5454062.1"/>
    </source>
</evidence>
<evidence type="ECO:0000313" key="3">
    <source>
        <dbReference type="Proteomes" id="UP001213681"/>
    </source>
</evidence>
<proteinExistence type="predicted"/>
<feature type="chain" id="PRO_5042057964" evidence="1">
    <location>
        <begin position="18"/>
        <end position="156"/>
    </location>
</feature>
<gene>
    <name evidence="2" type="ORF">N7458_005018</name>
</gene>
<dbReference type="GeneID" id="81598643"/>
<sequence length="156" mass="16231">MKANFFTYLFLFGAAFAQSPHFVGQPSASINNNGFLTVSFKEAGLGANQNILYTVGADFQATYQCCNKGGKHPQAGNKETTTGLVSGSGTFNSGKNGNIQGSITLTSGPSPGDFTCPPGQNLLLTSLEYSDIVLTDTTNHVSVNVAAPTPVTPQTC</sequence>
<accession>A0AAD6G3X7</accession>
<protein>
    <submittedName>
        <fullName evidence="2">Uncharacterized protein</fullName>
    </submittedName>
</protein>
<feature type="signal peptide" evidence="1">
    <location>
        <begin position="1"/>
        <end position="17"/>
    </location>
</feature>
<keyword evidence="3" id="KW-1185">Reference proteome</keyword>